<proteinExistence type="predicted"/>
<comment type="caution">
    <text evidence="1">The sequence shown here is derived from an EMBL/GenBank/DDBJ whole genome shotgun (WGS) entry which is preliminary data.</text>
</comment>
<gene>
    <name evidence="1" type="ORF">BE17_46000</name>
</gene>
<evidence type="ECO:0000313" key="1">
    <source>
        <dbReference type="EMBL" id="KYF82530.1"/>
    </source>
</evidence>
<name>A0A150RQZ2_SORCE</name>
<dbReference type="AlphaFoldDB" id="A0A150RQZ2"/>
<protein>
    <submittedName>
        <fullName evidence="1">Uncharacterized protein</fullName>
    </submittedName>
</protein>
<sequence length="118" mass="12487">MLKIQNTESMFEMQTTAGAPDVVDTKAGVQRLELTLKKISEKSNETLQCIPLSSACSSGCFSSLSSINAASSSSFDSLDEGQLESVIRMHDKALDVMGEDALVSAAIAKGVELGIDKK</sequence>
<dbReference type="EMBL" id="JEMB01002238">
    <property type="protein sequence ID" value="KYF82530.1"/>
    <property type="molecule type" value="Genomic_DNA"/>
</dbReference>
<accession>A0A150RQZ2</accession>
<organism evidence="1 2">
    <name type="scientific">Sorangium cellulosum</name>
    <name type="common">Polyangium cellulosum</name>
    <dbReference type="NCBI Taxonomy" id="56"/>
    <lineage>
        <taxon>Bacteria</taxon>
        <taxon>Pseudomonadati</taxon>
        <taxon>Myxococcota</taxon>
        <taxon>Polyangia</taxon>
        <taxon>Polyangiales</taxon>
        <taxon>Polyangiaceae</taxon>
        <taxon>Sorangium</taxon>
    </lineage>
</organism>
<evidence type="ECO:0000313" key="2">
    <source>
        <dbReference type="Proteomes" id="UP000075635"/>
    </source>
</evidence>
<dbReference type="Proteomes" id="UP000075635">
    <property type="component" value="Unassembled WGS sequence"/>
</dbReference>
<reference evidence="1 2" key="1">
    <citation type="submission" date="2014-02" db="EMBL/GenBank/DDBJ databases">
        <title>The small core and large imbalanced accessory genome model reveals a collaborative survival strategy of Sorangium cellulosum strains in nature.</title>
        <authorList>
            <person name="Han K."/>
            <person name="Peng R."/>
            <person name="Blom J."/>
            <person name="Li Y.-Z."/>
        </authorList>
    </citation>
    <scope>NUCLEOTIDE SEQUENCE [LARGE SCALE GENOMIC DNA]</scope>
    <source>
        <strain evidence="1 2">So0011-07</strain>
    </source>
</reference>